<dbReference type="STRING" id="693977.Deipr_1484"/>
<protein>
    <recommendedName>
        <fullName evidence="6">DUF262 domain-containing protein</fullName>
    </recommendedName>
</protein>
<feature type="domain" description="GmrSD restriction endonucleases C-terminal" evidence="3">
    <location>
        <begin position="419"/>
        <end position="569"/>
    </location>
</feature>
<reference evidence="5" key="1">
    <citation type="submission" date="2011-02" db="EMBL/GenBank/DDBJ databases">
        <title>The complete sequence of chromosome of Deinococcus proteolyticus DSM 20540.</title>
        <authorList>
            <consortium name="US DOE Joint Genome Institute (JGI-PGF)"/>
            <person name="Lucas S."/>
            <person name="Copeland A."/>
            <person name="Lapidus A."/>
            <person name="Bruce D."/>
            <person name="Goodwin L."/>
            <person name="Pitluck S."/>
            <person name="Kyrpides N."/>
            <person name="Mavromatis K."/>
            <person name="Pagani I."/>
            <person name="Ivanova N."/>
            <person name="Ovchinnikova G."/>
            <person name="Zeytun A."/>
            <person name="Detter J.C."/>
            <person name="Han C."/>
            <person name="Land M."/>
            <person name="Hauser L."/>
            <person name="Markowitz V."/>
            <person name="Cheng J.-F."/>
            <person name="Hugenholtz P."/>
            <person name="Woyke T."/>
            <person name="Wu D."/>
            <person name="Pukall R."/>
            <person name="Steenblock K."/>
            <person name="Brambilla E."/>
            <person name="Klenk H.-P."/>
            <person name="Eisen J.A."/>
        </authorList>
    </citation>
    <scope>NUCLEOTIDE SEQUENCE [LARGE SCALE GENOMIC DNA]</scope>
    <source>
        <strain evidence="5">ATCC 35074 / DSM 20540 / JCM 6276 / NBRC 101906 / NCIMB 13154 / VKM Ac-1939 / CCM 2703 / MRP</strain>
    </source>
</reference>
<evidence type="ECO:0000313" key="5">
    <source>
        <dbReference type="Proteomes" id="UP000007718"/>
    </source>
</evidence>
<keyword evidence="5" id="KW-1185">Reference proteome</keyword>
<dbReference type="Pfam" id="PF07510">
    <property type="entry name" value="GmrSD_C"/>
    <property type="match status" value="1"/>
</dbReference>
<dbReference type="OrthoDB" id="9798761at2"/>
<dbReference type="eggNOG" id="COG1479">
    <property type="taxonomic scope" value="Bacteria"/>
</dbReference>
<dbReference type="Proteomes" id="UP000007718">
    <property type="component" value="Chromosome"/>
</dbReference>
<name>F0RJX8_DEIPM</name>
<feature type="coiled-coil region" evidence="1">
    <location>
        <begin position="598"/>
        <end position="625"/>
    </location>
</feature>
<dbReference type="AlphaFoldDB" id="F0RJX8"/>
<evidence type="ECO:0000259" key="3">
    <source>
        <dbReference type="Pfam" id="PF07510"/>
    </source>
</evidence>
<feature type="domain" description="GmrSD restriction endonucleases N-terminal" evidence="2">
    <location>
        <begin position="10"/>
        <end position="229"/>
    </location>
</feature>
<proteinExistence type="predicted"/>
<reference evidence="4 5" key="2">
    <citation type="journal article" date="2012" name="Stand. Genomic Sci.">
        <title>Complete genome sequence of the orange-red pigmented, radioresistant Deinococcus proteolyticus type strain (MRP(T)).</title>
        <authorList>
            <person name="Copeland A."/>
            <person name="Zeytun A."/>
            <person name="Yassawong M."/>
            <person name="Nolan M."/>
            <person name="Lucas S."/>
            <person name="Hammon N."/>
            <person name="Deshpande S."/>
            <person name="Cheng J.F."/>
            <person name="Han C."/>
            <person name="Tapia R."/>
            <person name="Goodwin L.A."/>
            <person name="Pitluck S."/>
            <person name="Mavromatis K."/>
            <person name="Liolios K."/>
            <person name="Pagani I."/>
            <person name="Ivanova N."/>
            <person name="Mikhailova N."/>
            <person name="Pati A."/>
            <person name="Chen A."/>
            <person name="Palaniappan K."/>
            <person name="Land M."/>
            <person name="Hauser L."/>
            <person name="Jeffries C.D."/>
            <person name="Brambilla E.M."/>
            <person name="Rohde M."/>
            <person name="Sikorski J."/>
            <person name="Pukall R."/>
            <person name="Goker M."/>
            <person name="Detter J.C."/>
            <person name="Woyke T."/>
            <person name="Bristow J."/>
            <person name="Eisen J.A."/>
            <person name="Markowitz V."/>
            <person name="Hugenholtz P."/>
            <person name="Kyrpides N.C."/>
            <person name="Klenk H.P."/>
            <person name="Lapidus A."/>
        </authorList>
    </citation>
    <scope>NUCLEOTIDE SEQUENCE [LARGE SCALE GENOMIC DNA]</scope>
    <source>
        <strain evidence="5">ATCC 35074 / DSM 20540 / JCM 6276 / NBRC 101906 / NCIMB 13154 / VKM Ac-1939 / CCM 2703 / MRP</strain>
    </source>
</reference>
<dbReference type="Pfam" id="PF03235">
    <property type="entry name" value="GmrSD_N"/>
    <property type="match status" value="1"/>
</dbReference>
<evidence type="ECO:0000256" key="1">
    <source>
        <dbReference type="SAM" id="Coils"/>
    </source>
</evidence>
<dbReference type="HOGENOM" id="CLU_011736_2_1_0"/>
<accession>F0RJX8</accession>
<dbReference type="PANTHER" id="PTHR35149">
    <property type="entry name" value="SLL5132 PROTEIN"/>
    <property type="match status" value="1"/>
</dbReference>
<dbReference type="RefSeq" id="WP_013615232.1">
    <property type="nucleotide sequence ID" value="NC_015161.1"/>
</dbReference>
<evidence type="ECO:0000259" key="2">
    <source>
        <dbReference type="Pfam" id="PF03235"/>
    </source>
</evidence>
<gene>
    <name evidence="4" type="ordered locus">Deipr_1484</name>
</gene>
<evidence type="ECO:0008006" key="6">
    <source>
        <dbReference type="Google" id="ProtNLM"/>
    </source>
</evidence>
<evidence type="ECO:0000313" key="4">
    <source>
        <dbReference type="EMBL" id="ADY26624.1"/>
    </source>
</evidence>
<sequence>MKAEQTTLHRMMSGPNQQFEMPLYQRRYSWTDKHRWQLWRDVLRASELRGESKHFTGSVVSAPVMTIPGSVQHYRLVDGQQRMTTVHLLIWALAEHLENNPRAGDELGLKARQLRDQYLFNEGETRDDRYKLRLNYADNPLWQRIMDGKFQGKAARGERETELMRGVRFFRDRFAEPGLDLAAVWEGFRRLEVVGILLQEGVDDMGVVFESLNSTGKALAQADLIRNNVLMSKSLDDQRDITEQHWHPMEQRFAEVEEGQFDRFMRDYLTLRTRILPNEDEVYLAFKQYREGKNVLSVVRNIDETSKLYLELLQPTHSAPAVQVALRDIAALKLSIVNPFLLELLEDREQNLLTDEQLEKALRVVESFLVRRAVLKERTSPLNKLFATLGRELDKDSDYVRSLERALVRFQDNKTDGFPDDVAFEQALREQKLYGRPVCKPLLVRLERGLNPKETFGGVLTIEHIMPQKPGPSWQAALGKTPDDDKTWREDHERLLHTLGNLTLTGYNSELGNLSFEEKKHKPIRAGDSEETSIPKGYKYSHLLLTRELVDKSEWNQGEIEARAKRLAKRATELFQMPSFTPEEVEALRAEGRQRARANTVERHLEEASLQLRQLFEELDCHLKALGDEEGVTVKRVINQQYIAYKAGSNFCDVKVMASQNVLKCWLNIPVIQLDDPLGLVRDMSQTGHASNAPAEVTLTLDSDMESFLELAEQALQHQVSLRATSSASGDSESGETVNFSVLPAEAQDVLARLSKWAADVGAKVKDTQNYRALRDRRSFVELYPRQRENGLILALKLPADEVGELTEGQLGGWLRRDSWLSKVIRTPEELEKAWPLIEAAHAYQKPSGVLSSAQGIELRDFYQKVLQLAEEEFTPQALARQNKQTLLRLPESEEYIARINMVKQKGSVEVLMDIPFEDVVDFTGRGFARMEHSSLSRGHYSTFLKPGEEDMARQLLRHLNRHFQAQAAATPGEQS</sequence>
<dbReference type="EMBL" id="CP002536">
    <property type="protein sequence ID" value="ADY26624.1"/>
    <property type="molecule type" value="Genomic_DNA"/>
</dbReference>
<dbReference type="InterPro" id="IPR011089">
    <property type="entry name" value="GmrSD_C"/>
</dbReference>
<keyword evidence="1" id="KW-0175">Coiled coil</keyword>
<dbReference type="PANTHER" id="PTHR35149:SF2">
    <property type="entry name" value="DUF262 DOMAIN-CONTAINING PROTEIN"/>
    <property type="match status" value="1"/>
</dbReference>
<dbReference type="InterPro" id="IPR004919">
    <property type="entry name" value="GmrSD_N"/>
</dbReference>
<dbReference type="eggNOG" id="COG3586">
    <property type="taxonomic scope" value="Bacteria"/>
</dbReference>
<organism evidence="4 5">
    <name type="scientific">Deinococcus proteolyticus (strain ATCC 35074 / DSM 20540 / JCM 6276 / NBRC 101906 / NCIMB 13154 / VKM Ac-1939 / CCM 2703 / MRP)</name>
    <dbReference type="NCBI Taxonomy" id="693977"/>
    <lineage>
        <taxon>Bacteria</taxon>
        <taxon>Thermotogati</taxon>
        <taxon>Deinococcota</taxon>
        <taxon>Deinococci</taxon>
        <taxon>Deinococcales</taxon>
        <taxon>Deinococcaceae</taxon>
        <taxon>Deinococcus</taxon>
    </lineage>
</organism>
<dbReference type="KEGG" id="dpt:Deipr_1484"/>